<evidence type="ECO:0000313" key="1">
    <source>
        <dbReference type="EMBL" id="KGJ96191.1"/>
    </source>
</evidence>
<evidence type="ECO:0000313" key="2">
    <source>
        <dbReference type="Proteomes" id="UP000029868"/>
    </source>
</evidence>
<protein>
    <submittedName>
        <fullName evidence="1">Uncharacterized protein</fullName>
    </submittedName>
</protein>
<dbReference type="Proteomes" id="UP000029868">
    <property type="component" value="Unassembled WGS sequence"/>
</dbReference>
<sequence length="72" mass="8571">MRGLYRIIVRKSLVFGLVGYSVISDCLTELINIYDWTCVRLFYTFEFDDLSVITTSLKKKDFNSVVYFMLYF</sequence>
<dbReference type="AlphaFoldDB" id="A0A099L022"/>
<dbReference type="EMBL" id="JQEC01000011">
    <property type="protein sequence ID" value="KGJ96191.1"/>
    <property type="molecule type" value="Genomic_DNA"/>
</dbReference>
<gene>
    <name evidence="1" type="ORF">GAB14E_0138</name>
</gene>
<name>A0A099L022_COLPS</name>
<organism evidence="1 2">
    <name type="scientific">Colwellia psychrerythraea</name>
    <name type="common">Vibrio psychroerythus</name>
    <dbReference type="NCBI Taxonomy" id="28229"/>
    <lineage>
        <taxon>Bacteria</taxon>
        <taxon>Pseudomonadati</taxon>
        <taxon>Pseudomonadota</taxon>
        <taxon>Gammaproteobacteria</taxon>
        <taxon>Alteromonadales</taxon>
        <taxon>Colwelliaceae</taxon>
        <taxon>Colwellia</taxon>
    </lineage>
</organism>
<accession>A0A099L022</accession>
<comment type="caution">
    <text evidence="1">The sequence shown here is derived from an EMBL/GenBank/DDBJ whole genome shotgun (WGS) entry which is preliminary data.</text>
</comment>
<reference evidence="1 2" key="1">
    <citation type="submission" date="2014-08" db="EMBL/GenBank/DDBJ databases">
        <title>Genomic and Phenotypic Diversity of Colwellia psychrerythraea strains from Disparate Marine Basins.</title>
        <authorList>
            <person name="Techtmann S.M."/>
            <person name="Stelling S.C."/>
            <person name="Utturkar S.M."/>
            <person name="Alshibli N."/>
            <person name="Harris A."/>
            <person name="Brown S.D."/>
            <person name="Hazen T.C."/>
        </authorList>
    </citation>
    <scope>NUCLEOTIDE SEQUENCE [LARGE SCALE GENOMIC DNA]</scope>
    <source>
        <strain evidence="1 2">GAB14E</strain>
    </source>
</reference>
<proteinExistence type="predicted"/>